<organism evidence="4 6">
    <name type="scientific">Collybiopsis confluens</name>
    <dbReference type="NCBI Taxonomy" id="2823264"/>
    <lineage>
        <taxon>Eukaryota</taxon>
        <taxon>Fungi</taxon>
        <taxon>Dikarya</taxon>
        <taxon>Basidiomycota</taxon>
        <taxon>Agaricomycotina</taxon>
        <taxon>Agaricomycetes</taxon>
        <taxon>Agaricomycetidae</taxon>
        <taxon>Agaricales</taxon>
        <taxon>Marasmiineae</taxon>
        <taxon>Omphalotaceae</taxon>
        <taxon>Collybiopsis</taxon>
    </lineage>
</organism>
<dbReference type="InterPro" id="IPR014048">
    <property type="entry name" value="MethylDNA_cys_MeTrfase_DNA-bd"/>
</dbReference>
<dbReference type="EMBL" id="JAACJN010000093">
    <property type="protein sequence ID" value="KAF5375977.1"/>
    <property type="molecule type" value="Genomic_DNA"/>
</dbReference>
<keyword evidence="1" id="KW-0227">DNA damage</keyword>
<dbReference type="Pfam" id="PF01035">
    <property type="entry name" value="DNA_binding_1"/>
    <property type="match status" value="1"/>
</dbReference>
<protein>
    <recommendedName>
        <fullName evidence="3">Methylated-DNA-[protein]-cysteine S-methyltransferase DNA binding domain-containing protein</fullName>
    </recommendedName>
</protein>
<evidence type="ECO:0000313" key="6">
    <source>
        <dbReference type="Proteomes" id="UP000518752"/>
    </source>
</evidence>
<gene>
    <name evidence="4" type="ORF">D9757_008860</name>
    <name evidence="5" type="ORF">D9757_009467</name>
</gene>
<proteinExistence type="predicted"/>
<evidence type="ECO:0000256" key="1">
    <source>
        <dbReference type="ARBA" id="ARBA00022763"/>
    </source>
</evidence>
<dbReference type="GO" id="GO:0006281">
    <property type="term" value="P:DNA repair"/>
    <property type="evidence" value="ECO:0007669"/>
    <property type="project" value="InterPro"/>
</dbReference>
<dbReference type="InterPro" id="IPR036388">
    <property type="entry name" value="WH-like_DNA-bd_sf"/>
</dbReference>
<dbReference type="Proteomes" id="UP000518752">
    <property type="component" value="Unassembled WGS sequence"/>
</dbReference>
<evidence type="ECO:0000259" key="3">
    <source>
        <dbReference type="Pfam" id="PF01035"/>
    </source>
</evidence>
<dbReference type="EMBL" id="JAACJN010000088">
    <property type="protein sequence ID" value="KAF5376782.1"/>
    <property type="molecule type" value="Genomic_DNA"/>
</dbReference>
<dbReference type="Gene3D" id="1.10.10.10">
    <property type="entry name" value="Winged helix-like DNA-binding domain superfamily/Winged helix DNA-binding domain"/>
    <property type="match status" value="1"/>
</dbReference>
<feature type="region of interest" description="Disordered" evidence="2">
    <location>
        <begin position="31"/>
        <end position="52"/>
    </location>
</feature>
<feature type="compositionally biased region" description="Polar residues" evidence="2">
    <location>
        <begin position="31"/>
        <end position="46"/>
    </location>
</feature>
<dbReference type="GO" id="GO:0003824">
    <property type="term" value="F:catalytic activity"/>
    <property type="evidence" value="ECO:0007669"/>
    <property type="project" value="InterPro"/>
</dbReference>
<dbReference type="OrthoDB" id="2548197at2759"/>
<evidence type="ECO:0000313" key="4">
    <source>
        <dbReference type="EMBL" id="KAF5375977.1"/>
    </source>
</evidence>
<dbReference type="SUPFAM" id="SSF46767">
    <property type="entry name" value="Methylated DNA-protein cysteine methyltransferase, C-terminal domain"/>
    <property type="match status" value="1"/>
</dbReference>
<dbReference type="PANTHER" id="PTHR42942:SF1">
    <property type="entry name" value="ALKYLTRANSFERASE-LIKE PROTEIN 1"/>
    <property type="match status" value="1"/>
</dbReference>
<comment type="caution">
    <text evidence="4">The sequence shown here is derived from an EMBL/GenBank/DDBJ whole genome shotgun (WGS) entry which is preliminary data.</text>
</comment>
<accession>A0A8H5H3F2</accession>
<sequence length="90" mass="10002">MKVYARHVGQALKLLDPGHEPPIPWHRVVSSTGAISSRGPGTSGAQRQREALEQEDVEVIVGRTGEMMKVDLRVVGWFPERVEVDLEVET</sequence>
<name>A0A8H5H3F2_9AGAR</name>
<keyword evidence="6" id="KW-1185">Reference proteome</keyword>
<feature type="domain" description="Methylated-DNA-[protein]-cysteine S-methyltransferase DNA binding" evidence="3">
    <location>
        <begin position="4"/>
        <end position="57"/>
    </location>
</feature>
<evidence type="ECO:0000313" key="5">
    <source>
        <dbReference type="EMBL" id="KAF5376782.1"/>
    </source>
</evidence>
<evidence type="ECO:0000256" key="2">
    <source>
        <dbReference type="SAM" id="MobiDB-lite"/>
    </source>
</evidence>
<dbReference type="AlphaFoldDB" id="A0A8H5H3F2"/>
<reference evidence="4 6" key="1">
    <citation type="journal article" date="2020" name="ISME J.">
        <title>Uncovering the hidden diversity of litter-decomposition mechanisms in mushroom-forming fungi.</title>
        <authorList>
            <person name="Floudas D."/>
            <person name="Bentzer J."/>
            <person name="Ahren D."/>
            <person name="Johansson T."/>
            <person name="Persson P."/>
            <person name="Tunlid A."/>
        </authorList>
    </citation>
    <scope>NUCLEOTIDE SEQUENCE [LARGE SCALE GENOMIC DNA]</scope>
    <source>
        <strain evidence="4 6">CBS 406.79</strain>
    </source>
</reference>
<dbReference type="InterPro" id="IPR036217">
    <property type="entry name" value="MethylDNA_cys_MeTrfase_DNAb"/>
</dbReference>
<dbReference type="PANTHER" id="PTHR42942">
    <property type="entry name" value="6-O-METHYLGUANINE DNA METHYLTRANSFERASE"/>
    <property type="match status" value="1"/>
</dbReference>
<dbReference type="InterPro" id="IPR052520">
    <property type="entry name" value="ATL_DNA_repair"/>
</dbReference>